<comment type="caution">
    <text evidence="2">The sequence shown here is derived from an EMBL/GenBank/DDBJ whole genome shotgun (WGS) entry which is preliminary data.</text>
</comment>
<protein>
    <recommendedName>
        <fullName evidence="4">Tail assembly chaperone</fullName>
    </recommendedName>
</protein>
<dbReference type="EMBL" id="LJFO01000003">
    <property type="protein sequence ID" value="KPG14345.1"/>
    <property type="molecule type" value="Genomic_DNA"/>
</dbReference>
<accession>A0A7V8LR23</accession>
<evidence type="ECO:0008006" key="4">
    <source>
        <dbReference type="Google" id="ProtNLM"/>
    </source>
</evidence>
<gene>
    <name evidence="1" type="ORF">AN908_06705</name>
    <name evidence="2" type="ORF">AN908_07215</name>
</gene>
<sequence>MAAARRKAAVELTEFDKKIASAVGPEPIKLDGGNIVAEAPTVAELEGLAELETDDELRRAIFGEDADKAKEYFRNKPLHAWGVFLSEYMDHWTNFSDLGK</sequence>
<name>A0A7V8LR23_9MYCO</name>
<dbReference type="Proteomes" id="UP000037843">
    <property type="component" value="Unassembled WGS sequence"/>
</dbReference>
<reference evidence="2 3" key="1">
    <citation type="submission" date="2015-09" db="EMBL/GenBank/DDBJ databases">
        <title>Genome Sequences of Mycobacterium immunogenum Isolates, Recuperated from a Chloraminated Drinking Water Distribution System Simulator Subjected to Episodes of Nitrification.</title>
        <authorList>
            <person name="Gomez-Alvarez V."/>
            <person name="Revetta R.P."/>
        </authorList>
    </citation>
    <scope>NUCLEOTIDE SEQUENCE [LARGE SCALE GENOMIC DNA]</scope>
    <source>
        <strain evidence="2 3">H008</strain>
    </source>
</reference>
<dbReference type="RefSeq" id="WP_054173031.1">
    <property type="nucleotide sequence ID" value="NZ_LJFO01000003.1"/>
</dbReference>
<proteinExistence type="predicted"/>
<dbReference type="EMBL" id="LJFO01000003">
    <property type="protein sequence ID" value="KPG14269.1"/>
    <property type="molecule type" value="Genomic_DNA"/>
</dbReference>
<evidence type="ECO:0000313" key="3">
    <source>
        <dbReference type="Proteomes" id="UP000037843"/>
    </source>
</evidence>
<organism evidence="2 3">
    <name type="scientific">Mycobacteroides immunogenum</name>
    <dbReference type="NCBI Taxonomy" id="83262"/>
    <lineage>
        <taxon>Bacteria</taxon>
        <taxon>Bacillati</taxon>
        <taxon>Actinomycetota</taxon>
        <taxon>Actinomycetes</taxon>
        <taxon>Mycobacteriales</taxon>
        <taxon>Mycobacteriaceae</taxon>
        <taxon>Mycobacteroides</taxon>
    </lineage>
</organism>
<dbReference type="AlphaFoldDB" id="A0A7V8LR23"/>
<evidence type="ECO:0000313" key="1">
    <source>
        <dbReference type="EMBL" id="KPG14269.1"/>
    </source>
</evidence>
<evidence type="ECO:0000313" key="2">
    <source>
        <dbReference type="EMBL" id="KPG14345.1"/>
    </source>
</evidence>